<dbReference type="PROSITE" id="PS00122">
    <property type="entry name" value="CARBOXYLESTERASE_B_1"/>
    <property type="match status" value="1"/>
</dbReference>
<evidence type="ECO:0000256" key="5">
    <source>
        <dbReference type="ARBA" id="ARBA00023157"/>
    </source>
</evidence>
<evidence type="ECO:0000256" key="6">
    <source>
        <dbReference type="ARBA" id="ARBA00023180"/>
    </source>
</evidence>
<feature type="active site" description="Acyl-ester intermediate" evidence="8">
    <location>
        <position position="213"/>
    </location>
</feature>
<reference evidence="11 12" key="1">
    <citation type="journal article" date="2020" name="Cell">
        <title>Large-Scale Comparative Analyses of Tick Genomes Elucidate Their Genetic Diversity and Vector Capacities.</title>
        <authorList>
            <consortium name="Tick Genome and Microbiome Consortium (TIGMIC)"/>
            <person name="Jia N."/>
            <person name="Wang J."/>
            <person name="Shi W."/>
            <person name="Du L."/>
            <person name="Sun Y."/>
            <person name="Zhan W."/>
            <person name="Jiang J.F."/>
            <person name="Wang Q."/>
            <person name="Zhang B."/>
            <person name="Ji P."/>
            <person name="Bell-Sakyi L."/>
            <person name="Cui X.M."/>
            <person name="Yuan T.T."/>
            <person name="Jiang B.G."/>
            <person name="Yang W.F."/>
            <person name="Lam T.T."/>
            <person name="Chang Q.C."/>
            <person name="Ding S.J."/>
            <person name="Wang X.J."/>
            <person name="Zhu J.G."/>
            <person name="Ruan X.D."/>
            <person name="Zhao L."/>
            <person name="Wei J.T."/>
            <person name="Ye R.Z."/>
            <person name="Que T.C."/>
            <person name="Du C.H."/>
            <person name="Zhou Y.H."/>
            <person name="Cheng J.X."/>
            <person name="Dai P.F."/>
            <person name="Guo W.B."/>
            <person name="Han X.H."/>
            <person name="Huang E.J."/>
            <person name="Li L.F."/>
            <person name="Wei W."/>
            <person name="Gao Y.C."/>
            <person name="Liu J.Z."/>
            <person name="Shao H.Z."/>
            <person name="Wang X."/>
            <person name="Wang C.C."/>
            <person name="Yang T.C."/>
            <person name="Huo Q.B."/>
            <person name="Li W."/>
            <person name="Chen H.Y."/>
            <person name="Chen S.E."/>
            <person name="Zhou L.G."/>
            <person name="Ni X.B."/>
            <person name="Tian J.H."/>
            <person name="Sheng Y."/>
            <person name="Liu T."/>
            <person name="Pan Y.S."/>
            <person name="Xia L.Y."/>
            <person name="Li J."/>
            <person name="Zhao F."/>
            <person name="Cao W.C."/>
        </authorList>
    </citation>
    <scope>NUCLEOTIDE SEQUENCE [LARGE SCALE GENOMIC DNA]</scope>
    <source>
        <strain evidence="11">HaeL-2018</strain>
    </source>
</reference>
<proteinExistence type="inferred from homology"/>
<dbReference type="PRINTS" id="PR00878">
    <property type="entry name" value="CHOLNESTRASE"/>
</dbReference>
<keyword evidence="2" id="KW-0719">Serine esterase</keyword>
<dbReference type="EMBL" id="JABSTR010000004">
    <property type="protein sequence ID" value="KAH9368386.1"/>
    <property type="molecule type" value="Genomic_DNA"/>
</dbReference>
<keyword evidence="6" id="KW-0325">Glycoprotein</keyword>
<evidence type="ECO:0000256" key="9">
    <source>
        <dbReference type="RuleBase" id="RU361235"/>
    </source>
</evidence>
<dbReference type="Proteomes" id="UP000821853">
    <property type="component" value="Chromosome 2"/>
</dbReference>
<evidence type="ECO:0000259" key="10">
    <source>
        <dbReference type="Pfam" id="PF00135"/>
    </source>
</evidence>
<dbReference type="AlphaFoldDB" id="A0A9J6FYV0"/>
<dbReference type="InterPro" id="IPR019826">
    <property type="entry name" value="Carboxylesterase_B_AS"/>
</dbReference>
<dbReference type="InterPro" id="IPR029058">
    <property type="entry name" value="AB_hydrolase_fold"/>
</dbReference>
<dbReference type="GO" id="GO:0005886">
    <property type="term" value="C:plasma membrane"/>
    <property type="evidence" value="ECO:0007669"/>
    <property type="project" value="TreeGrafter"/>
</dbReference>
<keyword evidence="3 9" id="KW-0378">Hydrolase</keyword>
<dbReference type="GO" id="GO:0006581">
    <property type="term" value="P:acetylcholine catabolic process"/>
    <property type="evidence" value="ECO:0007669"/>
    <property type="project" value="TreeGrafter"/>
</dbReference>
<dbReference type="OMA" id="VYMYQWS"/>
<feature type="active site" description="Charge relay system" evidence="8">
    <location>
        <position position="341"/>
    </location>
</feature>
<dbReference type="OrthoDB" id="6508443at2759"/>
<dbReference type="Pfam" id="PF00135">
    <property type="entry name" value="COesterase"/>
    <property type="match status" value="1"/>
</dbReference>
<organism evidence="11 12">
    <name type="scientific">Haemaphysalis longicornis</name>
    <name type="common">Bush tick</name>
    <dbReference type="NCBI Taxonomy" id="44386"/>
    <lineage>
        <taxon>Eukaryota</taxon>
        <taxon>Metazoa</taxon>
        <taxon>Ecdysozoa</taxon>
        <taxon>Arthropoda</taxon>
        <taxon>Chelicerata</taxon>
        <taxon>Arachnida</taxon>
        <taxon>Acari</taxon>
        <taxon>Parasitiformes</taxon>
        <taxon>Ixodida</taxon>
        <taxon>Ixodoidea</taxon>
        <taxon>Ixodidae</taxon>
        <taxon>Haemaphysalinae</taxon>
        <taxon>Haemaphysalis</taxon>
    </lineage>
</organism>
<dbReference type="PROSITE" id="PS00941">
    <property type="entry name" value="CARBOXYLESTERASE_B_2"/>
    <property type="match status" value="1"/>
</dbReference>
<feature type="active site" description="Charge relay system" evidence="8">
    <location>
        <position position="455"/>
    </location>
</feature>
<name>A0A9J6FYV0_HAELO</name>
<evidence type="ECO:0000256" key="1">
    <source>
        <dbReference type="ARBA" id="ARBA00005964"/>
    </source>
</evidence>
<dbReference type="GO" id="GO:0019695">
    <property type="term" value="P:choline metabolic process"/>
    <property type="evidence" value="ECO:0007669"/>
    <property type="project" value="TreeGrafter"/>
</dbReference>
<sequence>MMWTAVILAAVSVTASTQDVSDPIVHTISGSMRGVVLPTTTSEVHAYLGVPFAEPPVGELRFRRPLQKKPWKGVLNTTTLPPLCPQLPARVNNFLLIKPTDTISEDCLYVNVFVPIKNDSSLKPVIVYLPGGAFSFGGVSLGVMDASELADRGDVIAVVVSYRLGAFGFLHMDIDDAPGNTGLYDQLLALKWVRNNIRSFGGDPGRVTLMGESAGSISVGMHLISPKSRGLFKRAIMQSGSPFTSAAVSDKSQALHRADLLSRELKCTGGEVKNDAKEVVRCLRSKSFREILNATTVFNSGDLDSFFPVFGDELLPEKPAAALKRGKLNANELLSGICEAEGDFFLYYLFNSIRDLTDIDEVRKGEMVFLIKAFITTILETDPKPMMAYYFDGMNATSGPEPVYAAASLIGDLQFGCPTVGFAKRFLRPDTTVYMYQWSQQASFVDWPEWIRPTHGDDIFFNLGSGLKLVNNATEDDIRATENFINVISTFSHTG</sequence>
<feature type="chain" id="PRO_5039963624" description="Carboxylic ester hydrolase" evidence="9">
    <location>
        <begin position="18"/>
        <end position="495"/>
    </location>
</feature>
<keyword evidence="12" id="KW-1185">Reference proteome</keyword>
<evidence type="ECO:0000256" key="4">
    <source>
        <dbReference type="ARBA" id="ARBA00022867"/>
    </source>
</evidence>
<protein>
    <recommendedName>
        <fullName evidence="9">Carboxylic ester hydrolase</fullName>
        <ecNumber evidence="9">3.1.1.-</ecNumber>
    </recommendedName>
</protein>
<gene>
    <name evidence="11" type="ORF">HPB48_012684</name>
</gene>
<evidence type="ECO:0000313" key="12">
    <source>
        <dbReference type="Proteomes" id="UP000821853"/>
    </source>
</evidence>
<dbReference type="InterPro" id="IPR002018">
    <property type="entry name" value="CarbesteraseB"/>
</dbReference>
<dbReference type="EC" id="3.1.1.-" evidence="9"/>
<dbReference type="Gene3D" id="3.40.50.1820">
    <property type="entry name" value="alpha/beta hydrolase"/>
    <property type="match status" value="1"/>
</dbReference>
<dbReference type="GO" id="GO:0005615">
    <property type="term" value="C:extracellular space"/>
    <property type="evidence" value="ECO:0007669"/>
    <property type="project" value="TreeGrafter"/>
</dbReference>
<dbReference type="GO" id="GO:0003990">
    <property type="term" value="F:acetylcholinesterase activity"/>
    <property type="evidence" value="ECO:0007669"/>
    <property type="project" value="UniProtKB-EC"/>
</dbReference>
<comment type="caution">
    <text evidence="11">The sequence shown here is derived from an EMBL/GenBank/DDBJ whole genome shotgun (WGS) entry which is preliminary data.</text>
</comment>
<comment type="catalytic activity">
    <reaction evidence="7">
        <text>acetylcholine + H2O = choline + acetate + H(+)</text>
        <dbReference type="Rhea" id="RHEA:17561"/>
        <dbReference type="ChEBI" id="CHEBI:15354"/>
        <dbReference type="ChEBI" id="CHEBI:15355"/>
        <dbReference type="ChEBI" id="CHEBI:15377"/>
        <dbReference type="ChEBI" id="CHEBI:15378"/>
        <dbReference type="ChEBI" id="CHEBI:30089"/>
        <dbReference type="EC" id="3.1.1.7"/>
    </reaction>
</comment>
<dbReference type="SUPFAM" id="SSF53474">
    <property type="entry name" value="alpha/beta-Hydrolases"/>
    <property type="match status" value="1"/>
</dbReference>
<keyword evidence="5" id="KW-1015">Disulfide bond</keyword>
<dbReference type="InterPro" id="IPR000997">
    <property type="entry name" value="Cholinesterase"/>
</dbReference>
<keyword evidence="4" id="KW-0531">Neurotransmitter degradation</keyword>
<feature type="domain" description="Carboxylesterase type B" evidence="10">
    <location>
        <begin position="22"/>
        <end position="495"/>
    </location>
</feature>
<evidence type="ECO:0000256" key="2">
    <source>
        <dbReference type="ARBA" id="ARBA00022487"/>
    </source>
</evidence>
<dbReference type="InterPro" id="IPR019819">
    <property type="entry name" value="Carboxylesterase_B_CS"/>
</dbReference>
<comment type="similarity">
    <text evidence="1 9">Belongs to the type-B carboxylesterase/lipase family.</text>
</comment>
<feature type="signal peptide" evidence="9">
    <location>
        <begin position="1"/>
        <end position="17"/>
    </location>
</feature>
<dbReference type="FunFam" id="3.40.50.1820:FF:000029">
    <property type="entry name" value="Acetylcholinesterase"/>
    <property type="match status" value="1"/>
</dbReference>
<evidence type="ECO:0000256" key="3">
    <source>
        <dbReference type="ARBA" id="ARBA00022801"/>
    </source>
</evidence>
<evidence type="ECO:0000313" key="11">
    <source>
        <dbReference type="EMBL" id="KAH9368386.1"/>
    </source>
</evidence>
<evidence type="ECO:0000256" key="7">
    <source>
        <dbReference type="ARBA" id="ARBA00048484"/>
    </source>
</evidence>
<dbReference type="PANTHER" id="PTHR43918">
    <property type="entry name" value="ACETYLCHOLINESTERASE"/>
    <property type="match status" value="1"/>
</dbReference>
<dbReference type="VEuPathDB" id="VectorBase:HLOH_054602"/>
<dbReference type="PANTHER" id="PTHR43918:SF4">
    <property type="entry name" value="CARBOXYLIC ESTER HYDROLASE"/>
    <property type="match status" value="1"/>
</dbReference>
<evidence type="ECO:0000256" key="8">
    <source>
        <dbReference type="PIRSR" id="PIRSR600997-1"/>
    </source>
</evidence>
<keyword evidence="9" id="KW-0732">Signal</keyword>
<dbReference type="InterPro" id="IPR050654">
    <property type="entry name" value="AChE-related_enzymes"/>
</dbReference>
<accession>A0A9J6FYV0</accession>